<accession>A0A5C3L7W6</accession>
<keyword evidence="2" id="KW-1133">Transmembrane helix</keyword>
<protein>
    <recommendedName>
        <fullName evidence="3">DUF6534 domain-containing protein</fullName>
    </recommendedName>
</protein>
<keyword evidence="2" id="KW-0812">Transmembrane</keyword>
<evidence type="ECO:0000259" key="3">
    <source>
        <dbReference type="Pfam" id="PF20152"/>
    </source>
</evidence>
<dbReference type="Proteomes" id="UP000307440">
    <property type="component" value="Unassembled WGS sequence"/>
</dbReference>
<dbReference type="PANTHER" id="PTHR40465:SF1">
    <property type="entry name" value="DUF6534 DOMAIN-CONTAINING PROTEIN"/>
    <property type="match status" value="1"/>
</dbReference>
<feature type="transmembrane region" description="Helical" evidence="2">
    <location>
        <begin position="20"/>
        <end position="41"/>
    </location>
</feature>
<keyword evidence="2" id="KW-0472">Membrane</keyword>
<evidence type="ECO:0000313" key="5">
    <source>
        <dbReference type="Proteomes" id="UP000307440"/>
    </source>
</evidence>
<reference evidence="4 5" key="1">
    <citation type="journal article" date="2019" name="Nat. Ecol. Evol.">
        <title>Megaphylogeny resolves global patterns of mushroom evolution.</title>
        <authorList>
            <person name="Varga T."/>
            <person name="Krizsan K."/>
            <person name="Foldi C."/>
            <person name="Dima B."/>
            <person name="Sanchez-Garcia M."/>
            <person name="Sanchez-Ramirez S."/>
            <person name="Szollosi G.J."/>
            <person name="Szarkandi J.G."/>
            <person name="Papp V."/>
            <person name="Albert L."/>
            <person name="Andreopoulos W."/>
            <person name="Angelini C."/>
            <person name="Antonin V."/>
            <person name="Barry K.W."/>
            <person name="Bougher N.L."/>
            <person name="Buchanan P."/>
            <person name="Buyck B."/>
            <person name="Bense V."/>
            <person name="Catcheside P."/>
            <person name="Chovatia M."/>
            <person name="Cooper J."/>
            <person name="Damon W."/>
            <person name="Desjardin D."/>
            <person name="Finy P."/>
            <person name="Geml J."/>
            <person name="Haridas S."/>
            <person name="Hughes K."/>
            <person name="Justo A."/>
            <person name="Karasinski D."/>
            <person name="Kautmanova I."/>
            <person name="Kiss B."/>
            <person name="Kocsube S."/>
            <person name="Kotiranta H."/>
            <person name="LaButti K.M."/>
            <person name="Lechner B.E."/>
            <person name="Liimatainen K."/>
            <person name="Lipzen A."/>
            <person name="Lukacs Z."/>
            <person name="Mihaltcheva S."/>
            <person name="Morgado L.N."/>
            <person name="Niskanen T."/>
            <person name="Noordeloos M.E."/>
            <person name="Ohm R.A."/>
            <person name="Ortiz-Santana B."/>
            <person name="Ovrebo C."/>
            <person name="Racz N."/>
            <person name="Riley R."/>
            <person name="Savchenko A."/>
            <person name="Shiryaev A."/>
            <person name="Soop K."/>
            <person name="Spirin V."/>
            <person name="Szebenyi C."/>
            <person name="Tomsovsky M."/>
            <person name="Tulloss R.E."/>
            <person name="Uehling J."/>
            <person name="Grigoriev I.V."/>
            <person name="Vagvolgyi C."/>
            <person name="Papp T."/>
            <person name="Martin F.M."/>
            <person name="Miettinen O."/>
            <person name="Hibbett D.S."/>
            <person name="Nagy L.G."/>
        </authorList>
    </citation>
    <scope>NUCLEOTIDE SEQUENCE [LARGE SCALE GENOMIC DNA]</scope>
    <source>
        <strain evidence="4 5">CBS 121175</strain>
    </source>
</reference>
<keyword evidence="5" id="KW-1185">Reference proteome</keyword>
<gene>
    <name evidence="4" type="ORF">FA15DRAFT_756616</name>
</gene>
<feature type="transmembrane region" description="Helical" evidence="2">
    <location>
        <begin position="123"/>
        <end position="139"/>
    </location>
</feature>
<evidence type="ECO:0000313" key="4">
    <source>
        <dbReference type="EMBL" id="TFK24348.1"/>
    </source>
</evidence>
<name>A0A5C3L7W6_COPMA</name>
<feature type="region of interest" description="Disordered" evidence="1">
    <location>
        <begin position="316"/>
        <end position="344"/>
    </location>
</feature>
<organism evidence="4 5">
    <name type="scientific">Coprinopsis marcescibilis</name>
    <name type="common">Agaric fungus</name>
    <name type="synonym">Psathyrella marcescibilis</name>
    <dbReference type="NCBI Taxonomy" id="230819"/>
    <lineage>
        <taxon>Eukaryota</taxon>
        <taxon>Fungi</taxon>
        <taxon>Dikarya</taxon>
        <taxon>Basidiomycota</taxon>
        <taxon>Agaricomycotina</taxon>
        <taxon>Agaricomycetes</taxon>
        <taxon>Agaricomycetidae</taxon>
        <taxon>Agaricales</taxon>
        <taxon>Agaricineae</taxon>
        <taxon>Psathyrellaceae</taxon>
        <taxon>Coprinopsis</taxon>
    </lineage>
</organism>
<feature type="transmembrane region" description="Helical" evidence="2">
    <location>
        <begin position="151"/>
        <end position="171"/>
    </location>
</feature>
<dbReference type="EMBL" id="ML210202">
    <property type="protein sequence ID" value="TFK24348.1"/>
    <property type="molecule type" value="Genomic_DNA"/>
</dbReference>
<dbReference type="InterPro" id="IPR045339">
    <property type="entry name" value="DUF6534"/>
</dbReference>
<feature type="transmembrane region" description="Helical" evidence="2">
    <location>
        <begin position="222"/>
        <end position="242"/>
    </location>
</feature>
<evidence type="ECO:0000256" key="1">
    <source>
        <dbReference type="SAM" id="MobiDB-lite"/>
    </source>
</evidence>
<proteinExistence type="predicted"/>
<feature type="domain" description="DUF6534" evidence="3">
    <location>
        <begin position="159"/>
        <end position="247"/>
    </location>
</feature>
<evidence type="ECO:0000256" key="2">
    <source>
        <dbReference type="SAM" id="Phobius"/>
    </source>
</evidence>
<dbReference type="OrthoDB" id="3262409at2759"/>
<dbReference type="Pfam" id="PF20152">
    <property type="entry name" value="DUF6534"/>
    <property type="match status" value="1"/>
</dbReference>
<feature type="transmembrane region" description="Helical" evidence="2">
    <location>
        <begin position="53"/>
        <end position="74"/>
    </location>
</feature>
<dbReference type="PANTHER" id="PTHR40465">
    <property type="entry name" value="CHROMOSOME 1, WHOLE GENOME SHOTGUN SEQUENCE"/>
    <property type="match status" value="1"/>
</dbReference>
<feature type="transmembrane region" description="Helical" evidence="2">
    <location>
        <begin position="94"/>
        <end position="111"/>
    </location>
</feature>
<sequence>MNNGGPSSIDSVFQLGPTLIGSQLAFFLFGAFIVQLYHYITNPSGTEKYYTKILVTFITVAELLSILIICDHAWHALIRNKAIHENHILSVTAPFYTILNGSLGVCFQWLFSWRIYSLRSNGFDFAVAVAAAVFSMAGNDLSKVHKLGIPVGVYLISGLICDLSISIAMICQFHRYRQWTQLRATKVVLTTLIVHTIESGMVVTFLALANVVLFYTRPHDSIHIAIHWSLGRIYANVILATLNNRHHLRKINQAPDHSLSLQTSIRFTPVDNHHPFTNTGVSKSRSHVIHLDSGMKEEEQLPESVLRKYAAQTHTGSLSNNVRLGDQEDGDTRHPSQAHLVSSR</sequence>
<dbReference type="AlphaFoldDB" id="A0A5C3L7W6"/>
<feature type="transmembrane region" description="Helical" evidence="2">
    <location>
        <begin position="192"/>
        <end position="216"/>
    </location>
</feature>